<protein>
    <submittedName>
        <fullName evidence="1">Uncharacterized protein</fullName>
    </submittedName>
</protein>
<accession>A0A0B6YDB2</accession>
<reference evidence="1" key="1">
    <citation type="submission" date="2014-12" db="EMBL/GenBank/DDBJ databases">
        <title>Insight into the proteome of Arion vulgaris.</title>
        <authorList>
            <person name="Aradska J."/>
            <person name="Bulat T."/>
            <person name="Smidak R."/>
            <person name="Sarate P."/>
            <person name="Gangsoo J."/>
            <person name="Sialana F."/>
            <person name="Bilban M."/>
            <person name="Lubec G."/>
        </authorList>
    </citation>
    <scope>NUCLEOTIDE SEQUENCE</scope>
    <source>
        <tissue evidence="1">Skin</tissue>
    </source>
</reference>
<proteinExistence type="predicted"/>
<organism evidence="1">
    <name type="scientific">Arion vulgaris</name>
    <dbReference type="NCBI Taxonomy" id="1028688"/>
    <lineage>
        <taxon>Eukaryota</taxon>
        <taxon>Metazoa</taxon>
        <taxon>Spiralia</taxon>
        <taxon>Lophotrochozoa</taxon>
        <taxon>Mollusca</taxon>
        <taxon>Gastropoda</taxon>
        <taxon>Heterobranchia</taxon>
        <taxon>Euthyneura</taxon>
        <taxon>Panpulmonata</taxon>
        <taxon>Eupulmonata</taxon>
        <taxon>Stylommatophora</taxon>
        <taxon>Helicina</taxon>
        <taxon>Arionoidea</taxon>
        <taxon>Arionidae</taxon>
        <taxon>Arion</taxon>
    </lineage>
</organism>
<sequence>MNFARAADLHSTFIDFQMSRVLSPAQLEHVTKVLSSNSDRTRNWISSTMISRI</sequence>
<gene>
    <name evidence="1" type="primary">ORF20359</name>
</gene>
<dbReference type="AlphaFoldDB" id="A0A0B6YDB2"/>
<evidence type="ECO:0000313" key="1">
    <source>
        <dbReference type="EMBL" id="CEK53460.1"/>
    </source>
</evidence>
<name>A0A0B6YDB2_9EUPU</name>
<dbReference type="EMBL" id="HACG01006595">
    <property type="protein sequence ID" value="CEK53460.1"/>
    <property type="molecule type" value="Transcribed_RNA"/>
</dbReference>
<feature type="non-terminal residue" evidence="1">
    <location>
        <position position="53"/>
    </location>
</feature>